<dbReference type="EMBL" id="BAAAFA010000003">
    <property type="protein sequence ID" value="GAA0814313.1"/>
    <property type="molecule type" value="Genomic_DNA"/>
</dbReference>
<protein>
    <submittedName>
        <fullName evidence="1">Uncharacterized protein</fullName>
    </submittedName>
</protein>
<proteinExistence type="predicted"/>
<reference evidence="1 2" key="1">
    <citation type="journal article" date="2019" name="Int. J. Syst. Evol. Microbiol.">
        <title>The Global Catalogue of Microorganisms (GCM) 10K type strain sequencing project: providing services to taxonomists for standard genome sequencing and annotation.</title>
        <authorList>
            <consortium name="The Broad Institute Genomics Platform"/>
            <consortium name="The Broad Institute Genome Sequencing Center for Infectious Disease"/>
            <person name="Wu L."/>
            <person name="Ma J."/>
        </authorList>
    </citation>
    <scope>NUCLEOTIDE SEQUENCE [LARGE SCALE GENOMIC DNA]</scope>
    <source>
        <strain evidence="1 2">JCM 15608</strain>
    </source>
</reference>
<evidence type="ECO:0000313" key="2">
    <source>
        <dbReference type="Proteomes" id="UP001500021"/>
    </source>
</evidence>
<sequence>MRIWPSIKIDETDYDLAHLTGKEFSYKRAATQDYPEKTVRFYLEYSNHCFTEHFGDHEYGHGADHEIRYFCSKRYEHSKGIYDLIKKVISENVFMQLTFNEHREQFYYLEEHYNNTDYRLFIEVSKSNHTNSDIRLKVVSAYEPRPGSDSVGGSGWFRFFKIVDARIDGRKLERKRRR</sequence>
<dbReference type="Proteomes" id="UP001500021">
    <property type="component" value="Unassembled WGS sequence"/>
</dbReference>
<comment type="caution">
    <text evidence="1">The sequence shown here is derived from an EMBL/GenBank/DDBJ whole genome shotgun (WGS) entry which is preliminary data.</text>
</comment>
<accession>A0ABN1L4Y8</accession>
<organism evidence="1 2">
    <name type="scientific">Colwellia asteriadis</name>
    <dbReference type="NCBI Taxonomy" id="517723"/>
    <lineage>
        <taxon>Bacteria</taxon>
        <taxon>Pseudomonadati</taxon>
        <taxon>Pseudomonadota</taxon>
        <taxon>Gammaproteobacteria</taxon>
        <taxon>Alteromonadales</taxon>
        <taxon>Colwelliaceae</taxon>
        <taxon>Colwellia</taxon>
    </lineage>
</organism>
<name>A0ABN1L4Y8_9GAMM</name>
<dbReference type="RefSeq" id="WP_343815955.1">
    <property type="nucleotide sequence ID" value="NZ_BAAAFA010000003.1"/>
</dbReference>
<evidence type="ECO:0000313" key="1">
    <source>
        <dbReference type="EMBL" id="GAA0814313.1"/>
    </source>
</evidence>
<gene>
    <name evidence="1" type="ORF">GCM10009111_11020</name>
</gene>
<keyword evidence="2" id="KW-1185">Reference proteome</keyword>